<evidence type="ECO:0000256" key="4">
    <source>
        <dbReference type="ARBA" id="ARBA00038182"/>
    </source>
</evidence>
<comment type="catalytic activity">
    <reaction evidence="13">
        <text>serotonin + acetyl-CoA = N-acetylserotonin + CoA + H(+)</text>
        <dbReference type="Rhea" id="RHEA:25217"/>
        <dbReference type="ChEBI" id="CHEBI:15378"/>
        <dbReference type="ChEBI" id="CHEBI:17697"/>
        <dbReference type="ChEBI" id="CHEBI:57287"/>
        <dbReference type="ChEBI" id="CHEBI:57288"/>
        <dbReference type="ChEBI" id="CHEBI:350546"/>
        <dbReference type="EC" id="2.3.1.87"/>
    </reaction>
    <physiologicalReaction direction="left-to-right" evidence="13">
        <dbReference type="Rhea" id="RHEA:25218"/>
    </physiologicalReaction>
</comment>
<dbReference type="EC" id="2.3.1.87" evidence="5"/>
<dbReference type="EMBL" id="JAVRJZ010000003">
    <property type="protein sequence ID" value="KAK2724459.1"/>
    <property type="molecule type" value="Genomic_DNA"/>
</dbReference>
<feature type="non-terminal residue" evidence="15">
    <location>
        <position position="1"/>
    </location>
</feature>
<comment type="catalytic activity">
    <reaction evidence="8">
        <text>serotonin + (5Z,8Z,11Z,14Z)-eicosatetraenoyl-CoA = N-[(5Z,8Z,11Z,14Z)-eicosatetraenoyl]-serotonin + CoA + H(+)</text>
        <dbReference type="Rhea" id="RHEA:51396"/>
        <dbReference type="ChEBI" id="CHEBI:15378"/>
        <dbReference type="ChEBI" id="CHEBI:57287"/>
        <dbReference type="ChEBI" id="CHEBI:57368"/>
        <dbReference type="ChEBI" id="CHEBI:132255"/>
        <dbReference type="ChEBI" id="CHEBI:350546"/>
    </reaction>
    <physiologicalReaction direction="left-to-right" evidence="8">
        <dbReference type="Rhea" id="RHEA:51397"/>
    </physiologicalReaction>
</comment>
<gene>
    <name evidence="15" type="ORF">QYM36_001085</name>
</gene>
<comment type="catalytic activity">
    <reaction evidence="6">
        <text>dopamine + (9Z)-octadecenoyl-CoA = N-(9Z-octadecanoyl)-dopamine + CoA + H(+)</text>
        <dbReference type="Rhea" id="RHEA:51380"/>
        <dbReference type="ChEBI" id="CHEBI:15378"/>
        <dbReference type="ChEBI" id="CHEBI:31883"/>
        <dbReference type="ChEBI" id="CHEBI:57287"/>
        <dbReference type="ChEBI" id="CHEBI:57387"/>
        <dbReference type="ChEBI" id="CHEBI:59905"/>
    </reaction>
    <physiologicalReaction direction="left-to-right" evidence="6">
        <dbReference type="Rhea" id="RHEA:51381"/>
    </physiologicalReaction>
</comment>
<comment type="pathway">
    <text evidence="3">Aromatic compound metabolism; melatonin biosynthesis; melatonin from serotonin: step 1/2.</text>
</comment>
<dbReference type="PANTHER" id="PTHR20905:SF1">
    <property type="entry name" value="AT07410P-RELATED"/>
    <property type="match status" value="1"/>
</dbReference>
<accession>A0AA88IA44</accession>
<proteinExistence type="inferred from homology"/>
<dbReference type="CDD" id="cd04301">
    <property type="entry name" value="NAT_SF"/>
    <property type="match status" value="1"/>
</dbReference>
<protein>
    <recommendedName>
        <fullName evidence="5">aralkylamine N-acetyltransferase</fullName>
        <ecNumber evidence="5">2.3.1.87</ecNumber>
    </recommendedName>
</protein>
<evidence type="ECO:0000256" key="13">
    <source>
        <dbReference type="ARBA" id="ARBA00052491"/>
    </source>
</evidence>
<keyword evidence="1" id="KW-0808">Transferase</keyword>
<evidence type="ECO:0000256" key="11">
    <source>
        <dbReference type="ARBA" id="ARBA00052178"/>
    </source>
</evidence>
<dbReference type="Gene3D" id="3.40.630.30">
    <property type="match status" value="1"/>
</dbReference>
<dbReference type="Pfam" id="PF00583">
    <property type="entry name" value="Acetyltransf_1"/>
    <property type="match status" value="1"/>
</dbReference>
<evidence type="ECO:0000256" key="7">
    <source>
        <dbReference type="ARBA" id="ARBA00050849"/>
    </source>
</evidence>
<dbReference type="Proteomes" id="UP001187531">
    <property type="component" value="Unassembled WGS sequence"/>
</dbReference>
<evidence type="ECO:0000259" key="14">
    <source>
        <dbReference type="PROSITE" id="PS51186"/>
    </source>
</evidence>
<comment type="catalytic activity">
    <reaction evidence="11">
        <text>serotonin + hexadecanoyl-CoA = N-hexadecanoyl-serotonin + CoA + H(+)</text>
        <dbReference type="Rhea" id="RHEA:51384"/>
        <dbReference type="ChEBI" id="CHEBI:15378"/>
        <dbReference type="ChEBI" id="CHEBI:57287"/>
        <dbReference type="ChEBI" id="CHEBI:57379"/>
        <dbReference type="ChEBI" id="CHEBI:134059"/>
        <dbReference type="ChEBI" id="CHEBI:350546"/>
    </reaction>
    <physiologicalReaction direction="left-to-right" evidence="11">
        <dbReference type="Rhea" id="RHEA:51385"/>
    </physiologicalReaction>
</comment>
<evidence type="ECO:0000256" key="12">
    <source>
        <dbReference type="ARBA" id="ARBA00052335"/>
    </source>
</evidence>
<evidence type="ECO:0000256" key="2">
    <source>
        <dbReference type="ARBA" id="ARBA00023315"/>
    </source>
</evidence>
<comment type="caution">
    <text evidence="15">The sequence shown here is derived from an EMBL/GenBank/DDBJ whole genome shotgun (WGS) entry which is preliminary data.</text>
</comment>
<keyword evidence="2" id="KW-0012">Acyltransferase</keyword>
<dbReference type="PANTHER" id="PTHR20905">
    <property type="entry name" value="N-ACETYLTRANSFERASE-RELATED"/>
    <property type="match status" value="1"/>
</dbReference>
<comment type="catalytic activity">
    <reaction evidence="9">
        <text>dopamine + acetyl-CoA = N-acetyldopamine + CoA + H(+)</text>
        <dbReference type="Rhea" id="RHEA:51388"/>
        <dbReference type="ChEBI" id="CHEBI:15378"/>
        <dbReference type="ChEBI" id="CHEBI:57287"/>
        <dbReference type="ChEBI" id="CHEBI:57288"/>
        <dbReference type="ChEBI" id="CHEBI:59905"/>
        <dbReference type="ChEBI" id="CHEBI:125678"/>
    </reaction>
    <physiologicalReaction direction="left-to-right" evidence="9">
        <dbReference type="Rhea" id="RHEA:51389"/>
    </physiologicalReaction>
</comment>
<sequence length="255" mass="29629">YMQREEKYCYIEDYFRFRRLVQLLHLDSKASLSFENNDPSLKLVILNEEEADEVSDHLLENFFPFEPLAMHLQLNLEDEIRPWLRSLISHQLSQGLSVGLRDQLNENLLVGVSVNEDVTRNQNEITMKSCITEDYSKMKQIIHMINLLYDSEDMLDVLEVERAIHICMVSVKQEYGGQGIAKRLLEHTETLAADKGIIAFFAEATGNYSAAAFIKKGFKIFKELPYKEYEFNGEKPFGDMKKHNALRLVTKKLKI</sequence>
<comment type="similarity">
    <text evidence="4">Belongs to the acetyltransferase family. AANAT subfamily.</text>
</comment>
<comment type="catalytic activity">
    <reaction evidence="12">
        <text>dopamine + hexadecanoyl-CoA = N-hexadecanoyl-dopamine + CoA + H(+)</text>
        <dbReference type="Rhea" id="RHEA:51376"/>
        <dbReference type="ChEBI" id="CHEBI:15378"/>
        <dbReference type="ChEBI" id="CHEBI:57287"/>
        <dbReference type="ChEBI" id="CHEBI:57379"/>
        <dbReference type="ChEBI" id="CHEBI:59905"/>
        <dbReference type="ChEBI" id="CHEBI:134058"/>
    </reaction>
    <physiologicalReaction direction="left-to-right" evidence="12">
        <dbReference type="Rhea" id="RHEA:51377"/>
    </physiologicalReaction>
</comment>
<dbReference type="SUPFAM" id="SSF55729">
    <property type="entry name" value="Acyl-CoA N-acyltransferases (Nat)"/>
    <property type="match status" value="1"/>
</dbReference>
<comment type="catalytic activity">
    <reaction evidence="10">
        <text>serotonin + (9Z)-octadecenoyl-CoA = N-(9Z-octadecenoyl)-serotonin + CoA + H(+)</text>
        <dbReference type="Rhea" id="RHEA:51392"/>
        <dbReference type="ChEBI" id="CHEBI:15378"/>
        <dbReference type="ChEBI" id="CHEBI:57287"/>
        <dbReference type="ChEBI" id="CHEBI:57387"/>
        <dbReference type="ChEBI" id="CHEBI:134064"/>
        <dbReference type="ChEBI" id="CHEBI:350546"/>
    </reaction>
    <physiologicalReaction direction="left-to-right" evidence="10">
        <dbReference type="Rhea" id="RHEA:51393"/>
    </physiologicalReaction>
</comment>
<dbReference type="GO" id="GO:0004059">
    <property type="term" value="F:aralkylamine N-acetyltransferase activity"/>
    <property type="evidence" value="ECO:0007669"/>
    <property type="project" value="UniProtKB-EC"/>
</dbReference>
<dbReference type="FunFam" id="3.40.630.30:FF:000046">
    <property type="entry name" value="Dopamine N-acetyltransferase"/>
    <property type="match status" value="1"/>
</dbReference>
<evidence type="ECO:0000256" key="6">
    <source>
        <dbReference type="ARBA" id="ARBA00050189"/>
    </source>
</evidence>
<evidence type="ECO:0000256" key="10">
    <source>
        <dbReference type="ARBA" id="ARBA00051823"/>
    </source>
</evidence>
<comment type="catalytic activity">
    <reaction evidence="7">
        <text>serotonin + octadecanoyl-CoA = N-octadecanoyl-serotonin + CoA + H(+)</text>
        <dbReference type="Rhea" id="RHEA:51400"/>
        <dbReference type="ChEBI" id="CHEBI:15378"/>
        <dbReference type="ChEBI" id="CHEBI:57287"/>
        <dbReference type="ChEBI" id="CHEBI:57394"/>
        <dbReference type="ChEBI" id="CHEBI:134065"/>
        <dbReference type="ChEBI" id="CHEBI:350546"/>
    </reaction>
    <physiologicalReaction direction="left-to-right" evidence="7">
        <dbReference type="Rhea" id="RHEA:51401"/>
    </physiologicalReaction>
</comment>
<name>A0AA88IA44_ARTSF</name>
<evidence type="ECO:0000313" key="15">
    <source>
        <dbReference type="EMBL" id="KAK2724459.1"/>
    </source>
</evidence>
<evidence type="ECO:0000313" key="16">
    <source>
        <dbReference type="Proteomes" id="UP001187531"/>
    </source>
</evidence>
<evidence type="ECO:0000256" key="5">
    <source>
        <dbReference type="ARBA" id="ARBA00039114"/>
    </source>
</evidence>
<feature type="domain" description="N-acetyltransferase" evidence="14">
    <location>
        <begin position="98"/>
        <end position="245"/>
    </location>
</feature>
<reference evidence="15" key="1">
    <citation type="submission" date="2023-07" db="EMBL/GenBank/DDBJ databases">
        <title>Chromosome-level genome assembly of Artemia franciscana.</title>
        <authorList>
            <person name="Jo E."/>
        </authorList>
    </citation>
    <scope>NUCLEOTIDE SEQUENCE</scope>
    <source>
        <tissue evidence="15">Whole body</tissue>
    </source>
</reference>
<dbReference type="AlphaFoldDB" id="A0AA88IA44"/>
<evidence type="ECO:0000256" key="1">
    <source>
        <dbReference type="ARBA" id="ARBA00022679"/>
    </source>
</evidence>
<evidence type="ECO:0000256" key="8">
    <source>
        <dbReference type="ARBA" id="ARBA00051284"/>
    </source>
</evidence>
<dbReference type="InterPro" id="IPR016181">
    <property type="entry name" value="Acyl_CoA_acyltransferase"/>
</dbReference>
<dbReference type="PROSITE" id="PS51186">
    <property type="entry name" value="GNAT"/>
    <property type="match status" value="1"/>
</dbReference>
<evidence type="ECO:0000256" key="9">
    <source>
        <dbReference type="ARBA" id="ARBA00051711"/>
    </source>
</evidence>
<keyword evidence="16" id="KW-1185">Reference proteome</keyword>
<evidence type="ECO:0000256" key="3">
    <source>
        <dbReference type="ARBA" id="ARBA00037926"/>
    </source>
</evidence>
<dbReference type="InterPro" id="IPR000182">
    <property type="entry name" value="GNAT_dom"/>
</dbReference>
<organism evidence="15 16">
    <name type="scientific">Artemia franciscana</name>
    <name type="common">Brine shrimp</name>
    <name type="synonym">Artemia sanfranciscana</name>
    <dbReference type="NCBI Taxonomy" id="6661"/>
    <lineage>
        <taxon>Eukaryota</taxon>
        <taxon>Metazoa</taxon>
        <taxon>Ecdysozoa</taxon>
        <taxon>Arthropoda</taxon>
        <taxon>Crustacea</taxon>
        <taxon>Branchiopoda</taxon>
        <taxon>Anostraca</taxon>
        <taxon>Artemiidae</taxon>
        <taxon>Artemia</taxon>
    </lineage>
</organism>